<feature type="domain" description="ATP-grasp" evidence="5">
    <location>
        <begin position="117"/>
        <end position="315"/>
    </location>
</feature>
<proteinExistence type="predicted"/>
<evidence type="ECO:0000259" key="5">
    <source>
        <dbReference type="PROSITE" id="PS50975"/>
    </source>
</evidence>
<keyword evidence="7" id="KW-1185">Reference proteome</keyword>
<gene>
    <name evidence="6" type="ordered locus">CJA_3789</name>
</gene>
<sequence length="418" mass="46577">MKISKAKILLVDSYSLGAGFSSVLNGLGYECLHVRSSKNLPEKLQNSFIETNFSKCFCVDAQGINNILNSLEKENIQLVMAGSEPGVETADIIADYLGISYNNFSLSAARRNKYLMHESLKKANIPSMNHFCSSSLIELQKWIGTNISGKCVLKPCSGGGGQNVFICESEKEVENAYKQIIGTGNLFNQPNHEVLAQGFLSGQEYIVNSVSRNGKPYFTDIWEINKGFFEQHAVCSYADSVNVDSDVWKILTSYAESALHALGIKFGPAHCEIMMTTSGPILIECGARFEGAVDMAAIASHYETNQFLATIDACFSPEKFDALLRKPRHPNPEIMRHIYLMSHSDGLLRRNPDFQEIAQIQSFFSLTSSLCAGMKLEKTIDLFKSPGFAYLRGHPKKMKEDYELFRELESRIYNSALI</sequence>
<dbReference type="InterPro" id="IPR052032">
    <property type="entry name" value="ATP-dep_AA_Ligase"/>
</dbReference>
<dbReference type="Gene3D" id="3.30.470.20">
    <property type="entry name" value="ATP-grasp fold, B domain"/>
    <property type="match status" value="1"/>
</dbReference>
<protein>
    <submittedName>
        <fullName evidence="6">Putative phosphoribosylglycinamide synthetase</fullName>
    </submittedName>
</protein>
<evidence type="ECO:0000256" key="3">
    <source>
        <dbReference type="ARBA" id="ARBA00022840"/>
    </source>
</evidence>
<dbReference type="eggNOG" id="COG0151">
    <property type="taxonomic scope" value="Bacteria"/>
</dbReference>
<evidence type="ECO:0000313" key="6">
    <source>
        <dbReference type="EMBL" id="ACE83397.1"/>
    </source>
</evidence>
<organism evidence="6 7">
    <name type="scientific">Cellvibrio japonicus (strain Ueda107)</name>
    <name type="common">Pseudomonas fluorescens subsp. cellulosa</name>
    <dbReference type="NCBI Taxonomy" id="498211"/>
    <lineage>
        <taxon>Bacteria</taxon>
        <taxon>Pseudomonadati</taxon>
        <taxon>Pseudomonadota</taxon>
        <taxon>Gammaproteobacteria</taxon>
        <taxon>Cellvibrionales</taxon>
        <taxon>Cellvibrionaceae</taxon>
        <taxon>Cellvibrio</taxon>
    </lineage>
</organism>
<dbReference type="KEGG" id="cja:CJA_3789"/>
<evidence type="ECO:0000256" key="1">
    <source>
        <dbReference type="ARBA" id="ARBA00022598"/>
    </source>
</evidence>
<dbReference type="PANTHER" id="PTHR43585:SF2">
    <property type="entry name" value="ATP-GRASP ENZYME FSQD"/>
    <property type="match status" value="1"/>
</dbReference>
<dbReference type="SUPFAM" id="SSF56059">
    <property type="entry name" value="Glutathione synthetase ATP-binding domain-like"/>
    <property type="match status" value="1"/>
</dbReference>
<keyword evidence="2 4" id="KW-0547">Nucleotide-binding</keyword>
<evidence type="ECO:0000256" key="2">
    <source>
        <dbReference type="ARBA" id="ARBA00022741"/>
    </source>
</evidence>
<evidence type="ECO:0000313" key="7">
    <source>
        <dbReference type="Proteomes" id="UP000001036"/>
    </source>
</evidence>
<dbReference type="NCBIfam" id="NF005543">
    <property type="entry name" value="PRK07206.1"/>
    <property type="match status" value="1"/>
</dbReference>
<dbReference type="Proteomes" id="UP000001036">
    <property type="component" value="Chromosome"/>
</dbReference>
<dbReference type="PROSITE" id="PS50975">
    <property type="entry name" value="ATP_GRASP"/>
    <property type="match status" value="1"/>
</dbReference>
<dbReference type="STRING" id="498211.CJA_3789"/>
<keyword evidence="1" id="KW-0436">Ligase</keyword>
<dbReference type="PANTHER" id="PTHR43585">
    <property type="entry name" value="FUMIPYRROLE BIOSYNTHESIS PROTEIN C"/>
    <property type="match status" value="1"/>
</dbReference>
<dbReference type="GO" id="GO:0016874">
    <property type="term" value="F:ligase activity"/>
    <property type="evidence" value="ECO:0007669"/>
    <property type="project" value="UniProtKB-KW"/>
</dbReference>
<accession>B3PIQ7</accession>
<dbReference type="AlphaFoldDB" id="B3PIQ7"/>
<dbReference type="RefSeq" id="WP_012489354.1">
    <property type="nucleotide sequence ID" value="NC_010995.1"/>
</dbReference>
<dbReference type="InterPro" id="IPR011761">
    <property type="entry name" value="ATP-grasp"/>
</dbReference>
<dbReference type="OrthoDB" id="24041at2"/>
<keyword evidence="3 4" id="KW-0067">ATP-binding</keyword>
<dbReference type="GO" id="GO:0046872">
    <property type="term" value="F:metal ion binding"/>
    <property type="evidence" value="ECO:0007669"/>
    <property type="project" value="InterPro"/>
</dbReference>
<dbReference type="EMBL" id="CP000934">
    <property type="protein sequence ID" value="ACE83397.1"/>
    <property type="molecule type" value="Genomic_DNA"/>
</dbReference>
<dbReference type="Pfam" id="PF13535">
    <property type="entry name" value="ATP-grasp_4"/>
    <property type="match status" value="1"/>
</dbReference>
<evidence type="ECO:0000256" key="4">
    <source>
        <dbReference type="PROSITE-ProRule" id="PRU00409"/>
    </source>
</evidence>
<dbReference type="GO" id="GO:0005524">
    <property type="term" value="F:ATP binding"/>
    <property type="evidence" value="ECO:0007669"/>
    <property type="project" value="UniProtKB-UniRule"/>
</dbReference>
<reference evidence="6 7" key="1">
    <citation type="journal article" date="2008" name="J. Bacteriol.">
        <title>Insights into plant cell wall degradation from the genome sequence of the soil bacterium Cellvibrio japonicus.</title>
        <authorList>
            <person name="Deboy R.T."/>
            <person name="Mongodin E.F."/>
            <person name="Fouts D.E."/>
            <person name="Tailford L.E."/>
            <person name="Khouri H."/>
            <person name="Emerson J.B."/>
            <person name="Mohamoud Y."/>
            <person name="Watkins K."/>
            <person name="Henrissat B."/>
            <person name="Gilbert H.J."/>
            <person name="Nelson K.E."/>
        </authorList>
    </citation>
    <scope>NUCLEOTIDE SEQUENCE [LARGE SCALE GENOMIC DNA]</scope>
    <source>
        <strain evidence="6 7">Ueda107</strain>
    </source>
</reference>
<dbReference type="HOGENOM" id="CLU_029016_3_1_6"/>
<name>B3PIQ7_CELJU</name>